<reference evidence="2 3" key="1">
    <citation type="journal article" date="2021" name="MBio">
        <title>Poor Competitiveness of Bradyrhizobium in Pigeon Pea Root Colonization in Indian Soils.</title>
        <authorList>
            <person name="Chalasani D."/>
            <person name="Basu A."/>
            <person name="Pullabhotla S.V.S.R.N."/>
            <person name="Jorrin B."/>
            <person name="Neal A.L."/>
            <person name="Poole P.S."/>
            <person name="Podile A.R."/>
            <person name="Tkacz A."/>
        </authorList>
    </citation>
    <scope>NUCLEOTIDE SEQUENCE [LARGE SCALE GENOMIC DNA]</scope>
    <source>
        <strain evidence="2 3">HU14</strain>
    </source>
</reference>
<keyword evidence="3" id="KW-1185">Reference proteome</keyword>
<comment type="caution">
    <text evidence="2">The sequence shown here is derived from an EMBL/GenBank/DDBJ whole genome shotgun (WGS) entry which is preliminary data.</text>
</comment>
<sequence length="45" mass="4640">MTRRTNVQHGQKRSRPLPMWLIALGVIGGALAVGCLLGAPSVVGG</sequence>
<accession>A0ABS7HJL8</accession>
<evidence type="ECO:0000313" key="2">
    <source>
        <dbReference type="EMBL" id="MBW9093097.1"/>
    </source>
</evidence>
<evidence type="ECO:0000256" key="1">
    <source>
        <dbReference type="SAM" id="Phobius"/>
    </source>
</evidence>
<evidence type="ECO:0000313" key="3">
    <source>
        <dbReference type="Proteomes" id="UP001196843"/>
    </source>
</evidence>
<dbReference type="EMBL" id="JAEUAW010000003">
    <property type="protein sequence ID" value="MBW9093097.1"/>
    <property type="molecule type" value="Genomic_DNA"/>
</dbReference>
<dbReference type="Proteomes" id="UP001196843">
    <property type="component" value="Unassembled WGS sequence"/>
</dbReference>
<organism evidence="2 3">
    <name type="scientific">Microbacterium jejuense</name>
    <dbReference type="NCBI Taxonomy" id="1263637"/>
    <lineage>
        <taxon>Bacteria</taxon>
        <taxon>Bacillati</taxon>
        <taxon>Actinomycetota</taxon>
        <taxon>Actinomycetes</taxon>
        <taxon>Micrococcales</taxon>
        <taxon>Microbacteriaceae</taxon>
        <taxon>Microbacterium</taxon>
    </lineage>
</organism>
<dbReference type="RefSeq" id="WP_220299819.1">
    <property type="nucleotide sequence ID" value="NZ_JAEUAW010000003.1"/>
</dbReference>
<dbReference type="PROSITE" id="PS51257">
    <property type="entry name" value="PROKAR_LIPOPROTEIN"/>
    <property type="match status" value="1"/>
</dbReference>
<name>A0ABS7HJL8_9MICO</name>
<keyword evidence="1" id="KW-0472">Membrane</keyword>
<keyword evidence="1" id="KW-0812">Transmembrane</keyword>
<feature type="transmembrane region" description="Helical" evidence="1">
    <location>
        <begin position="20"/>
        <end position="43"/>
    </location>
</feature>
<gene>
    <name evidence="2" type="ORF">JNB62_05330</name>
</gene>
<proteinExistence type="predicted"/>
<protein>
    <submittedName>
        <fullName evidence="2">Uncharacterized protein</fullName>
    </submittedName>
</protein>
<keyword evidence="1" id="KW-1133">Transmembrane helix</keyword>